<keyword evidence="3" id="KW-1185">Reference proteome</keyword>
<evidence type="ECO:0000313" key="2">
    <source>
        <dbReference type="EnsemblMetazoa" id="ADIR003005-PA"/>
    </source>
</evidence>
<organism evidence="2 3">
    <name type="scientific">Anopheles dirus</name>
    <dbReference type="NCBI Taxonomy" id="7168"/>
    <lineage>
        <taxon>Eukaryota</taxon>
        <taxon>Metazoa</taxon>
        <taxon>Ecdysozoa</taxon>
        <taxon>Arthropoda</taxon>
        <taxon>Hexapoda</taxon>
        <taxon>Insecta</taxon>
        <taxon>Pterygota</taxon>
        <taxon>Neoptera</taxon>
        <taxon>Endopterygota</taxon>
        <taxon>Diptera</taxon>
        <taxon>Nematocera</taxon>
        <taxon>Culicoidea</taxon>
        <taxon>Culicidae</taxon>
        <taxon>Anophelinae</taxon>
        <taxon>Anopheles</taxon>
    </lineage>
</organism>
<accession>A0A182N5T4</accession>
<dbReference type="Proteomes" id="UP000075884">
    <property type="component" value="Unassembled WGS sequence"/>
</dbReference>
<feature type="compositionally biased region" description="Basic and acidic residues" evidence="1">
    <location>
        <begin position="81"/>
        <end position="104"/>
    </location>
</feature>
<name>A0A182N5T4_9DIPT</name>
<sequence length="115" mass="12308">PKTPPTGSASSTVYIAAGTRADRLLLSRWLKIVVVVAATRVRVSNRFVSACLVCGFRVCITNHGFLLPSRICAVPCRSDDGGRRWRRAEPEAHQPDGGRAHEAGIPEVGVGDTSV</sequence>
<dbReference type="EnsemblMetazoa" id="ADIR003005-RA">
    <property type="protein sequence ID" value="ADIR003005-PA"/>
    <property type="gene ID" value="ADIR003005"/>
</dbReference>
<protein>
    <submittedName>
        <fullName evidence="2">Uncharacterized protein</fullName>
    </submittedName>
</protein>
<feature type="region of interest" description="Disordered" evidence="1">
    <location>
        <begin position="81"/>
        <end position="115"/>
    </location>
</feature>
<evidence type="ECO:0000313" key="3">
    <source>
        <dbReference type="Proteomes" id="UP000075884"/>
    </source>
</evidence>
<reference evidence="3" key="1">
    <citation type="submission" date="2013-03" db="EMBL/GenBank/DDBJ databases">
        <title>The Genome Sequence of Anopheles dirus WRAIR2.</title>
        <authorList>
            <consortium name="The Broad Institute Genomics Platform"/>
            <person name="Neafsey D.E."/>
            <person name="Walton C."/>
            <person name="Walker B."/>
            <person name="Young S.K."/>
            <person name="Zeng Q."/>
            <person name="Gargeya S."/>
            <person name="Fitzgerald M."/>
            <person name="Haas B."/>
            <person name="Abouelleil A."/>
            <person name="Allen A.W."/>
            <person name="Alvarado L."/>
            <person name="Arachchi H.M."/>
            <person name="Berlin A.M."/>
            <person name="Chapman S.B."/>
            <person name="Gainer-Dewar J."/>
            <person name="Goldberg J."/>
            <person name="Griggs A."/>
            <person name="Gujja S."/>
            <person name="Hansen M."/>
            <person name="Howarth C."/>
            <person name="Imamovic A."/>
            <person name="Ireland A."/>
            <person name="Larimer J."/>
            <person name="McCowan C."/>
            <person name="Murphy C."/>
            <person name="Pearson M."/>
            <person name="Poon T.W."/>
            <person name="Priest M."/>
            <person name="Roberts A."/>
            <person name="Saif S."/>
            <person name="Shea T."/>
            <person name="Sisk P."/>
            <person name="Sykes S."/>
            <person name="Wortman J."/>
            <person name="Nusbaum C."/>
            <person name="Birren B."/>
        </authorList>
    </citation>
    <scope>NUCLEOTIDE SEQUENCE [LARGE SCALE GENOMIC DNA]</scope>
    <source>
        <strain evidence="3">WRAIR2</strain>
    </source>
</reference>
<reference evidence="2" key="2">
    <citation type="submission" date="2020-05" db="UniProtKB">
        <authorList>
            <consortium name="EnsemblMetazoa"/>
        </authorList>
    </citation>
    <scope>IDENTIFICATION</scope>
    <source>
        <strain evidence="2">WRAIR2</strain>
    </source>
</reference>
<proteinExistence type="predicted"/>
<evidence type="ECO:0000256" key="1">
    <source>
        <dbReference type="SAM" id="MobiDB-lite"/>
    </source>
</evidence>
<dbReference type="VEuPathDB" id="VectorBase:ADIR003005"/>
<dbReference type="AlphaFoldDB" id="A0A182N5T4"/>